<dbReference type="EMBL" id="CP003257">
    <property type="protein sequence ID" value="AEX84729.1"/>
    <property type="molecule type" value="Genomic_DNA"/>
</dbReference>
<evidence type="ECO:0000256" key="6">
    <source>
        <dbReference type="ARBA" id="ARBA00023014"/>
    </source>
</evidence>
<dbReference type="AlphaFoldDB" id="H2J401"/>
<dbReference type="GO" id="GO:0046872">
    <property type="term" value="F:metal ion binding"/>
    <property type="evidence" value="ECO:0007669"/>
    <property type="project" value="UniProtKB-KW"/>
</dbReference>
<evidence type="ECO:0000256" key="4">
    <source>
        <dbReference type="ARBA" id="ARBA00022839"/>
    </source>
</evidence>
<gene>
    <name evidence="11" type="ordered locus">Marpi_0277</name>
</gene>
<dbReference type="Pfam" id="PF01930">
    <property type="entry name" value="Cas_Cas4"/>
    <property type="match status" value="1"/>
</dbReference>
<name>H2J401_MARPK</name>
<comment type="cofactor">
    <cofactor evidence="9">
        <name>Mg(2+)</name>
        <dbReference type="ChEBI" id="CHEBI:18420"/>
    </cofactor>
    <cofactor evidence="9">
        <name>Mn(2+)</name>
        <dbReference type="ChEBI" id="CHEBI:29035"/>
    </cofactor>
    <text evidence="9">Mg(2+) or Mn(2+) required for ssDNA cleavage activity.</text>
</comment>
<keyword evidence="6 9" id="KW-0411">Iron-sulfur</keyword>
<dbReference type="KEGG" id="mpz:Marpi_0277"/>
<evidence type="ECO:0000256" key="3">
    <source>
        <dbReference type="ARBA" id="ARBA00022801"/>
    </source>
</evidence>
<keyword evidence="1 9" id="KW-0540">Nuclease</keyword>
<dbReference type="eggNOG" id="COG1468">
    <property type="taxonomic scope" value="Bacteria"/>
</dbReference>
<feature type="domain" description="DUF83" evidence="10">
    <location>
        <begin position="9"/>
        <end position="166"/>
    </location>
</feature>
<dbReference type="GO" id="GO:0051607">
    <property type="term" value="P:defense response to virus"/>
    <property type="evidence" value="ECO:0007669"/>
    <property type="project" value="UniProtKB-KW"/>
</dbReference>
<dbReference type="EC" id="3.1.12.1" evidence="9"/>
<comment type="function">
    <text evidence="9">CRISPR (clustered regularly interspaced short palindromic repeat) is an adaptive immune system that provides protection against mobile genetic elements (viruses, transposable elements and conjugative plasmids). CRISPR clusters contain sequences complementary to antecedent mobile elements and target invading nucleic acids. CRISPR clusters are transcribed and processed into CRISPR RNA (crRNA).</text>
</comment>
<evidence type="ECO:0000256" key="2">
    <source>
        <dbReference type="ARBA" id="ARBA00022723"/>
    </source>
</evidence>
<evidence type="ECO:0000259" key="10">
    <source>
        <dbReference type="Pfam" id="PF01930"/>
    </source>
</evidence>
<dbReference type="Proteomes" id="UP000007161">
    <property type="component" value="Chromosome"/>
</dbReference>
<accession>H2J401</accession>
<keyword evidence="2 9" id="KW-0479">Metal-binding</keyword>
<sequence length="167" mass="19701">MKNKIKIYGSLIQSYFICKRQTWLLAHQLIGEQDNMFIEIGRFIAEKSYQNTKKEIKIDGGIIDFIKKENGKTIVAEVKKSSKNIKSAEYQLLFYLKKLKGKIDIQYAEIRIPVEKKIIKIELTEEKEKELEKIEEEIITIINKELPPMPEKIKYCKTCSYQNFCWG</sequence>
<dbReference type="InterPro" id="IPR013343">
    <property type="entry name" value="CRISPR-assoc_prot_Cas4"/>
</dbReference>
<dbReference type="STRING" id="443254.Marpi_0277"/>
<dbReference type="HOGENOM" id="CLU_133784_0_0_0"/>
<keyword evidence="3 9" id="KW-0378">Hydrolase</keyword>
<keyword evidence="8 9" id="KW-0464">Manganese</keyword>
<evidence type="ECO:0000256" key="8">
    <source>
        <dbReference type="ARBA" id="ARBA00023211"/>
    </source>
</evidence>
<dbReference type="PANTHER" id="PTHR37168">
    <property type="entry name" value="CRISPR-ASSOCIATED EXONUCLEASE CAS4"/>
    <property type="match status" value="1"/>
</dbReference>
<evidence type="ECO:0000313" key="11">
    <source>
        <dbReference type="EMBL" id="AEX84729.1"/>
    </source>
</evidence>
<comment type="similarity">
    <text evidence="9">Belongs to the CRISPR-associated exonuclease Cas4 family.</text>
</comment>
<evidence type="ECO:0000256" key="1">
    <source>
        <dbReference type="ARBA" id="ARBA00022722"/>
    </source>
</evidence>
<organism evidence="11 12">
    <name type="scientific">Marinitoga piezophila (strain DSM 14283 / JCM 11233 / KA3)</name>
    <dbReference type="NCBI Taxonomy" id="443254"/>
    <lineage>
        <taxon>Bacteria</taxon>
        <taxon>Thermotogati</taxon>
        <taxon>Thermotogota</taxon>
        <taxon>Thermotogae</taxon>
        <taxon>Petrotogales</taxon>
        <taxon>Petrotogaceae</taxon>
        <taxon>Marinitoga</taxon>
    </lineage>
</organism>
<dbReference type="RefSeq" id="WP_014295801.1">
    <property type="nucleotide sequence ID" value="NC_016751.1"/>
</dbReference>
<dbReference type="Gene3D" id="3.90.320.10">
    <property type="match status" value="1"/>
</dbReference>
<dbReference type="InterPro" id="IPR011604">
    <property type="entry name" value="PDDEXK-like_dom_sf"/>
</dbReference>
<evidence type="ECO:0000256" key="5">
    <source>
        <dbReference type="ARBA" id="ARBA00023004"/>
    </source>
</evidence>
<keyword evidence="4 9" id="KW-0269">Exonuclease</keyword>
<evidence type="ECO:0000256" key="7">
    <source>
        <dbReference type="ARBA" id="ARBA00023118"/>
    </source>
</evidence>
<protein>
    <recommendedName>
        <fullName evidence="9">CRISPR-associated exonuclease Cas4</fullName>
        <ecNumber evidence="9">3.1.12.1</ecNumber>
    </recommendedName>
</protein>
<keyword evidence="5 9" id="KW-0408">Iron</keyword>
<keyword evidence="7 9" id="KW-0051">Antiviral defense</keyword>
<keyword evidence="12" id="KW-1185">Reference proteome</keyword>
<dbReference type="GO" id="GO:0051536">
    <property type="term" value="F:iron-sulfur cluster binding"/>
    <property type="evidence" value="ECO:0007669"/>
    <property type="project" value="UniProtKB-KW"/>
</dbReference>
<evidence type="ECO:0000256" key="9">
    <source>
        <dbReference type="RuleBase" id="RU365022"/>
    </source>
</evidence>
<dbReference type="NCBIfam" id="TIGR00372">
    <property type="entry name" value="cas4"/>
    <property type="match status" value="1"/>
</dbReference>
<reference evidence="12" key="2">
    <citation type="submission" date="2012-01" db="EMBL/GenBank/DDBJ databases">
        <title>Complete sequence of chromosome of Marinitoga piezophila KA3.</title>
        <authorList>
            <person name="Lucas S."/>
            <person name="Han J."/>
            <person name="Lapidus A."/>
            <person name="Cheng J.-F."/>
            <person name="Goodwin L."/>
            <person name="Pitluck S."/>
            <person name="Peters L."/>
            <person name="Mikhailova N."/>
            <person name="Teshima H."/>
            <person name="Detter J.C."/>
            <person name="Han C."/>
            <person name="Tapia R."/>
            <person name="Land M."/>
            <person name="Hauser L."/>
            <person name="Kyrpides N."/>
            <person name="Ivanova N."/>
            <person name="Pagani I."/>
            <person name="Jebbar M."/>
            <person name="Vannier P."/>
            <person name="Oger P."/>
            <person name="Cario A."/>
            <person name="Bartlett D."/>
            <person name="Noll K.M."/>
            <person name="Woyke T."/>
        </authorList>
    </citation>
    <scope>NUCLEOTIDE SEQUENCE [LARGE SCALE GENOMIC DNA]</scope>
    <source>
        <strain evidence="12">DSM 14283 / JCM 11233 / KA3</strain>
    </source>
</reference>
<dbReference type="PANTHER" id="PTHR37168:SF2">
    <property type="entry name" value="CRISPR-ASSOCIATED EXONUCLEASE CAS4"/>
    <property type="match status" value="1"/>
</dbReference>
<proteinExistence type="inferred from homology"/>
<dbReference type="GO" id="GO:0004527">
    <property type="term" value="F:exonuclease activity"/>
    <property type="evidence" value="ECO:0007669"/>
    <property type="project" value="UniProtKB-KW"/>
</dbReference>
<dbReference type="InterPro" id="IPR022765">
    <property type="entry name" value="Dna2/Cas4_DUF83"/>
</dbReference>
<evidence type="ECO:0000313" key="12">
    <source>
        <dbReference type="Proteomes" id="UP000007161"/>
    </source>
</evidence>
<comment type="cofactor">
    <cofactor evidence="9">
        <name>iron-sulfur cluster</name>
        <dbReference type="ChEBI" id="CHEBI:30408"/>
    </cofactor>
</comment>
<reference evidence="11 12" key="1">
    <citation type="journal article" date="2012" name="J. Bacteriol.">
        <title>Complete Genome Sequence of the Thermophilic, Piezophilic, Heterotrophic Bacterium Marinitoga piezophila KA3.</title>
        <authorList>
            <person name="Lucas S."/>
            <person name="Han J."/>
            <person name="Lapidus A."/>
            <person name="Cheng J.F."/>
            <person name="Goodwin L.A."/>
            <person name="Pitluck S."/>
            <person name="Peters L."/>
            <person name="Mikhailova N."/>
            <person name="Teshima H."/>
            <person name="Detter J.C."/>
            <person name="Han C."/>
            <person name="Tapia R."/>
            <person name="Land M."/>
            <person name="Hauser L."/>
            <person name="Kyrpides N.C."/>
            <person name="Ivanova N."/>
            <person name="Pagani I."/>
            <person name="Vannier P."/>
            <person name="Oger P."/>
            <person name="Bartlett D.H."/>
            <person name="Noll K.M."/>
            <person name="Woyke T."/>
            <person name="Jebbar M."/>
        </authorList>
    </citation>
    <scope>NUCLEOTIDE SEQUENCE [LARGE SCALE GENOMIC DNA]</scope>
    <source>
        <strain evidence="12">DSM 14283 / JCM 11233 / KA3</strain>
    </source>
</reference>